<accession>A0A9P4US86</accession>
<evidence type="ECO:0000313" key="2">
    <source>
        <dbReference type="EMBL" id="KAF2722820.1"/>
    </source>
</evidence>
<feature type="compositionally biased region" description="Polar residues" evidence="1">
    <location>
        <begin position="41"/>
        <end position="66"/>
    </location>
</feature>
<feature type="compositionally biased region" description="Low complexity" evidence="1">
    <location>
        <begin position="9"/>
        <end position="36"/>
    </location>
</feature>
<comment type="caution">
    <text evidence="2">The sequence shown here is derived from an EMBL/GenBank/DDBJ whole genome shotgun (WGS) entry which is preliminary data.</text>
</comment>
<protein>
    <submittedName>
        <fullName evidence="2">Uncharacterized protein</fullName>
    </submittedName>
</protein>
<keyword evidence="3" id="KW-1185">Reference proteome</keyword>
<organism evidence="2 3">
    <name type="scientific">Polychaeton citri CBS 116435</name>
    <dbReference type="NCBI Taxonomy" id="1314669"/>
    <lineage>
        <taxon>Eukaryota</taxon>
        <taxon>Fungi</taxon>
        <taxon>Dikarya</taxon>
        <taxon>Ascomycota</taxon>
        <taxon>Pezizomycotina</taxon>
        <taxon>Dothideomycetes</taxon>
        <taxon>Dothideomycetidae</taxon>
        <taxon>Capnodiales</taxon>
        <taxon>Capnodiaceae</taxon>
        <taxon>Polychaeton</taxon>
    </lineage>
</organism>
<name>A0A9P4US86_9PEZI</name>
<dbReference type="AlphaFoldDB" id="A0A9P4US86"/>
<dbReference type="Proteomes" id="UP000799441">
    <property type="component" value="Unassembled WGS sequence"/>
</dbReference>
<dbReference type="OrthoDB" id="5377039at2759"/>
<sequence>MQDNDGDSRMSSAASSPSDPATAATGTSMATSNSNGKRPITTISNGEAEQQQTTIYPTPGVSSLSVTAEAEAEEIANMANGAASSKGTAGRATGAEYAPQGHEASGYTWTRDEDMPGWAWRNTKAMDEAARAADAIVHKESMVLRQELIVTARLQTSTVILLS</sequence>
<evidence type="ECO:0000256" key="1">
    <source>
        <dbReference type="SAM" id="MobiDB-lite"/>
    </source>
</evidence>
<gene>
    <name evidence="2" type="ORF">K431DRAFT_293161</name>
</gene>
<proteinExistence type="predicted"/>
<feature type="region of interest" description="Disordered" evidence="1">
    <location>
        <begin position="1"/>
        <end position="110"/>
    </location>
</feature>
<reference evidence="2" key="1">
    <citation type="journal article" date="2020" name="Stud. Mycol.">
        <title>101 Dothideomycetes genomes: a test case for predicting lifestyles and emergence of pathogens.</title>
        <authorList>
            <person name="Haridas S."/>
            <person name="Albert R."/>
            <person name="Binder M."/>
            <person name="Bloem J."/>
            <person name="Labutti K."/>
            <person name="Salamov A."/>
            <person name="Andreopoulos B."/>
            <person name="Baker S."/>
            <person name="Barry K."/>
            <person name="Bills G."/>
            <person name="Bluhm B."/>
            <person name="Cannon C."/>
            <person name="Castanera R."/>
            <person name="Culley D."/>
            <person name="Daum C."/>
            <person name="Ezra D."/>
            <person name="Gonzalez J."/>
            <person name="Henrissat B."/>
            <person name="Kuo A."/>
            <person name="Liang C."/>
            <person name="Lipzen A."/>
            <person name="Lutzoni F."/>
            <person name="Magnuson J."/>
            <person name="Mondo S."/>
            <person name="Nolan M."/>
            <person name="Ohm R."/>
            <person name="Pangilinan J."/>
            <person name="Park H.-J."/>
            <person name="Ramirez L."/>
            <person name="Alfaro M."/>
            <person name="Sun H."/>
            <person name="Tritt A."/>
            <person name="Yoshinaga Y."/>
            <person name="Zwiers L.-H."/>
            <person name="Turgeon B."/>
            <person name="Goodwin S."/>
            <person name="Spatafora J."/>
            <person name="Crous P."/>
            <person name="Grigoriev I."/>
        </authorList>
    </citation>
    <scope>NUCLEOTIDE SEQUENCE</scope>
    <source>
        <strain evidence="2">CBS 116435</strain>
    </source>
</reference>
<dbReference type="EMBL" id="MU003780">
    <property type="protein sequence ID" value="KAF2722820.1"/>
    <property type="molecule type" value="Genomic_DNA"/>
</dbReference>
<evidence type="ECO:0000313" key="3">
    <source>
        <dbReference type="Proteomes" id="UP000799441"/>
    </source>
</evidence>